<evidence type="ECO:0008006" key="3">
    <source>
        <dbReference type="Google" id="ProtNLM"/>
    </source>
</evidence>
<dbReference type="Proteomes" id="UP000774617">
    <property type="component" value="Unassembled WGS sequence"/>
</dbReference>
<dbReference type="EMBL" id="JAGTJR010000057">
    <property type="protein sequence ID" value="KAH7025587.1"/>
    <property type="molecule type" value="Genomic_DNA"/>
</dbReference>
<protein>
    <recommendedName>
        <fullName evidence="3">Ankyrin repeat-containing domain protein</fullName>
    </recommendedName>
</protein>
<keyword evidence="2" id="KW-1185">Reference proteome</keyword>
<gene>
    <name evidence="1" type="ORF">B0J12DRAFT_685682</name>
</gene>
<evidence type="ECO:0000313" key="2">
    <source>
        <dbReference type="Proteomes" id="UP000774617"/>
    </source>
</evidence>
<reference evidence="1 2" key="1">
    <citation type="journal article" date="2021" name="Nat. Commun.">
        <title>Genetic determinants of endophytism in the Arabidopsis root mycobiome.</title>
        <authorList>
            <person name="Mesny F."/>
            <person name="Miyauchi S."/>
            <person name="Thiergart T."/>
            <person name="Pickel B."/>
            <person name="Atanasova L."/>
            <person name="Karlsson M."/>
            <person name="Huettel B."/>
            <person name="Barry K.W."/>
            <person name="Haridas S."/>
            <person name="Chen C."/>
            <person name="Bauer D."/>
            <person name="Andreopoulos W."/>
            <person name="Pangilinan J."/>
            <person name="LaButti K."/>
            <person name="Riley R."/>
            <person name="Lipzen A."/>
            <person name="Clum A."/>
            <person name="Drula E."/>
            <person name="Henrissat B."/>
            <person name="Kohler A."/>
            <person name="Grigoriev I.V."/>
            <person name="Martin F.M."/>
            <person name="Hacquard S."/>
        </authorList>
    </citation>
    <scope>NUCLEOTIDE SEQUENCE [LARGE SCALE GENOMIC DNA]</scope>
    <source>
        <strain evidence="1 2">MPI-SDFR-AT-0080</strain>
    </source>
</reference>
<accession>A0ABQ8FTP8</accession>
<evidence type="ECO:0000313" key="1">
    <source>
        <dbReference type="EMBL" id="KAH7025587.1"/>
    </source>
</evidence>
<organism evidence="1 2">
    <name type="scientific">Macrophomina phaseolina</name>
    <dbReference type="NCBI Taxonomy" id="35725"/>
    <lineage>
        <taxon>Eukaryota</taxon>
        <taxon>Fungi</taxon>
        <taxon>Dikarya</taxon>
        <taxon>Ascomycota</taxon>
        <taxon>Pezizomycotina</taxon>
        <taxon>Dothideomycetes</taxon>
        <taxon>Dothideomycetes incertae sedis</taxon>
        <taxon>Botryosphaeriales</taxon>
        <taxon>Botryosphaeriaceae</taxon>
        <taxon>Macrophomina</taxon>
    </lineage>
</organism>
<name>A0ABQ8FTP8_9PEZI</name>
<dbReference type="InterPro" id="IPR002110">
    <property type="entry name" value="Ankyrin_rpt"/>
</dbReference>
<proteinExistence type="predicted"/>
<dbReference type="Gene3D" id="1.25.40.20">
    <property type="entry name" value="Ankyrin repeat-containing domain"/>
    <property type="match status" value="1"/>
</dbReference>
<dbReference type="SUPFAM" id="SSF48403">
    <property type="entry name" value="Ankyrin repeat"/>
    <property type="match status" value="1"/>
</dbReference>
<comment type="caution">
    <text evidence="1">The sequence shown here is derived from an EMBL/GenBank/DDBJ whole genome shotgun (WGS) entry which is preliminary data.</text>
</comment>
<dbReference type="InterPro" id="IPR036770">
    <property type="entry name" value="Ankyrin_rpt-contain_sf"/>
</dbReference>
<sequence>MLLAGTLWRVVEKLIRAGEDVYAWNSGNWSAMHIAAQEASLESVELLVRLRNANINQADWAGFQPLHSAAV</sequence>
<dbReference type="Pfam" id="PF12796">
    <property type="entry name" value="Ank_2"/>
    <property type="match status" value="1"/>
</dbReference>